<evidence type="ECO:0000256" key="2">
    <source>
        <dbReference type="ARBA" id="ARBA00011123"/>
    </source>
</evidence>
<evidence type="ECO:0000313" key="13">
    <source>
        <dbReference type="EMBL" id="MCV9386326.1"/>
    </source>
</evidence>
<feature type="domain" description="Asn/Gln amidotransferase" evidence="12">
    <location>
        <begin position="332"/>
        <end position="479"/>
    </location>
</feature>
<dbReference type="SUPFAM" id="SSF55931">
    <property type="entry name" value="Glutamine synthetase/guanido kinase"/>
    <property type="match status" value="1"/>
</dbReference>
<evidence type="ECO:0000256" key="10">
    <source>
        <dbReference type="ARBA" id="ARBA00047913"/>
    </source>
</evidence>
<dbReference type="PANTHER" id="PTHR11659">
    <property type="entry name" value="GLUTAMYL-TRNA GLN AMIDOTRANSFERASE SUBUNIT B MITOCHONDRIAL AND PROKARYOTIC PET112-RELATED"/>
    <property type="match status" value="1"/>
</dbReference>
<dbReference type="Pfam" id="PF02934">
    <property type="entry name" value="GatB_N"/>
    <property type="match status" value="1"/>
</dbReference>
<keyword evidence="14" id="KW-1185">Reference proteome</keyword>
<gene>
    <name evidence="11 13" type="primary">gatB</name>
    <name evidence="13" type="ORF">N7U62_06600</name>
</gene>
<dbReference type="NCBIfam" id="NF004012">
    <property type="entry name" value="PRK05477.1-2"/>
    <property type="match status" value="1"/>
</dbReference>
<name>A0ABT3CRX6_9BACT</name>
<evidence type="ECO:0000256" key="6">
    <source>
        <dbReference type="ARBA" id="ARBA00022840"/>
    </source>
</evidence>
<dbReference type="NCBIfam" id="NF004014">
    <property type="entry name" value="PRK05477.1-4"/>
    <property type="match status" value="1"/>
</dbReference>
<dbReference type="Gene3D" id="1.10.10.410">
    <property type="match status" value="1"/>
</dbReference>
<evidence type="ECO:0000256" key="8">
    <source>
        <dbReference type="ARBA" id="ARBA00024799"/>
    </source>
</evidence>
<comment type="caution">
    <text evidence="13">The sequence shown here is derived from an EMBL/GenBank/DDBJ whole genome shotgun (WGS) entry which is preliminary data.</text>
</comment>
<evidence type="ECO:0000256" key="5">
    <source>
        <dbReference type="ARBA" id="ARBA00022741"/>
    </source>
</evidence>
<dbReference type="InterPro" id="IPR004413">
    <property type="entry name" value="GatB"/>
</dbReference>
<evidence type="ECO:0000256" key="9">
    <source>
        <dbReference type="ARBA" id="ARBA00047380"/>
    </source>
</evidence>
<reference evidence="13 14" key="1">
    <citation type="submission" date="2022-10" db="EMBL/GenBank/DDBJ databases">
        <title>Comparative genomics and taxonomic characterization of three novel marine species of genus Reichenbachiella exhibiting antioxidant and polysaccharide degradation activities.</title>
        <authorList>
            <person name="Muhammad N."/>
            <person name="Lee Y.-J."/>
            <person name="Ko J."/>
            <person name="Kim S.-G."/>
        </authorList>
    </citation>
    <scope>NUCLEOTIDE SEQUENCE [LARGE SCALE GENOMIC DNA]</scope>
    <source>
        <strain evidence="13 14">ABR2-5</strain>
    </source>
</reference>
<comment type="similarity">
    <text evidence="1 11">Belongs to the GatB/GatE family. GatB subfamily.</text>
</comment>
<proteinExistence type="inferred from homology"/>
<evidence type="ECO:0000256" key="11">
    <source>
        <dbReference type="HAMAP-Rule" id="MF_00121"/>
    </source>
</evidence>
<dbReference type="InterPro" id="IPR017959">
    <property type="entry name" value="Asn/Gln-tRNA_amidoTrfase_suB/E"/>
</dbReference>
<dbReference type="Pfam" id="PF02637">
    <property type="entry name" value="GatB_Yqey"/>
    <property type="match status" value="1"/>
</dbReference>
<dbReference type="InterPro" id="IPR017958">
    <property type="entry name" value="Gln-tRNA_amidoTrfase_suB_CS"/>
</dbReference>
<dbReference type="InterPro" id="IPR003789">
    <property type="entry name" value="Asn/Gln_tRNA_amidoTrase-B-like"/>
</dbReference>
<keyword evidence="7 11" id="KW-0648">Protein biosynthesis</keyword>
<evidence type="ECO:0000313" key="14">
    <source>
        <dbReference type="Proteomes" id="UP001300692"/>
    </source>
</evidence>
<dbReference type="HAMAP" id="MF_00121">
    <property type="entry name" value="GatB"/>
    <property type="match status" value="1"/>
</dbReference>
<dbReference type="InterPro" id="IPR018027">
    <property type="entry name" value="Asn/Gln_amidotransferase"/>
</dbReference>
<comment type="subunit">
    <text evidence="2 11">Heterotrimer of A, B and C subunits.</text>
</comment>
<dbReference type="InterPro" id="IPR014746">
    <property type="entry name" value="Gln_synth/guanido_kin_cat_dom"/>
</dbReference>
<comment type="catalytic activity">
    <reaction evidence="10 11">
        <text>L-glutamyl-tRNA(Gln) + L-glutamine + ATP + H2O = L-glutaminyl-tRNA(Gln) + L-glutamate + ADP + phosphate + H(+)</text>
        <dbReference type="Rhea" id="RHEA:17521"/>
        <dbReference type="Rhea" id="RHEA-COMP:9681"/>
        <dbReference type="Rhea" id="RHEA-COMP:9684"/>
        <dbReference type="ChEBI" id="CHEBI:15377"/>
        <dbReference type="ChEBI" id="CHEBI:15378"/>
        <dbReference type="ChEBI" id="CHEBI:29985"/>
        <dbReference type="ChEBI" id="CHEBI:30616"/>
        <dbReference type="ChEBI" id="CHEBI:43474"/>
        <dbReference type="ChEBI" id="CHEBI:58359"/>
        <dbReference type="ChEBI" id="CHEBI:78520"/>
        <dbReference type="ChEBI" id="CHEBI:78521"/>
        <dbReference type="ChEBI" id="CHEBI:456216"/>
    </reaction>
</comment>
<dbReference type="EMBL" id="JAOYOD010000001">
    <property type="protein sequence ID" value="MCV9386326.1"/>
    <property type="molecule type" value="Genomic_DNA"/>
</dbReference>
<keyword evidence="5 11" id="KW-0547">Nucleotide-binding</keyword>
<evidence type="ECO:0000256" key="4">
    <source>
        <dbReference type="ARBA" id="ARBA00022598"/>
    </source>
</evidence>
<comment type="function">
    <text evidence="8 11">Allows the formation of correctly charged Asn-tRNA(Asn) or Gln-tRNA(Gln) through the transamidation of misacylated Asp-tRNA(Asn) or Glu-tRNA(Gln) in organisms which lack either or both of asparaginyl-tRNA or glutaminyl-tRNA synthetases. The reaction takes place in the presence of glutamine and ATP through an activated phospho-Asp-tRNA(Asn) or phospho-Glu-tRNA(Gln).</text>
</comment>
<evidence type="ECO:0000259" key="12">
    <source>
        <dbReference type="SMART" id="SM00845"/>
    </source>
</evidence>
<dbReference type="Proteomes" id="UP001300692">
    <property type="component" value="Unassembled WGS sequence"/>
</dbReference>
<evidence type="ECO:0000256" key="1">
    <source>
        <dbReference type="ARBA" id="ARBA00005306"/>
    </source>
</evidence>
<dbReference type="RefSeq" id="WP_264137108.1">
    <property type="nucleotide sequence ID" value="NZ_JAOYOD010000001.1"/>
</dbReference>
<dbReference type="NCBIfam" id="TIGR00133">
    <property type="entry name" value="gatB"/>
    <property type="match status" value="1"/>
</dbReference>
<organism evidence="13 14">
    <name type="scientific">Reichenbachiella ulvae</name>
    <dbReference type="NCBI Taxonomy" id="2980104"/>
    <lineage>
        <taxon>Bacteria</taxon>
        <taxon>Pseudomonadati</taxon>
        <taxon>Bacteroidota</taxon>
        <taxon>Cytophagia</taxon>
        <taxon>Cytophagales</taxon>
        <taxon>Reichenbachiellaceae</taxon>
        <taxon>Reichenbachiella</taxon>
    </lineage>
</organism>
<evidence type="ECO:0000256" key="7">
    <source>
        <dbReference type="ARBA" id="ARBA00022917"/>
    </source>
</evidence>
<protein>
    <recommendedName>
        <fullName evidence="3 11">Aspartyl/glutamyl-tRNA(Asn/Gln) amidotransferase subunit B</fullName>
        <shortName evidence="11">Asp/Glu-ADT subunit B</shortName>
        <ecNumber evidence="11">6.3.5.-</ecNumber>
    </recommendedName>
</protein>
<keyword evidence="4 11" id="KW-0436">Ligase</keyword>
<dbReference type="SUPFAM" id="SSF89095">
    <property type="entry name" value="GatB/YqeY motif"/>
    <property type="match status" value="1"/>
</dbReference>
<accession>A0ABT3CRX6</accession>
<sequence>MKEKTSQYELVVGLEVHVQLATESKLFAPDKNSFGDTPNSNVSPITLAHPGTLPMPNSKAIEYAIKMGLACNCEISQLTSFDRKNYFYPDLPKGYQTTQDNQPICIGGYLDVKSGVGTKRINLNRIHIEEDAGKSMHDGEHKGSLLDFNRAGTPLIEMVTEPEIGSAEEAGNLLTEIRKIVRFLGVGDGNMEEGSLRCDANISLRKKGSDKLGQKVEIKNMNSIRNVQRAIQHEIQRQSSLLDQGKTIKQETRGFDDATGKTTAQRSKEEANDYRYFPCPDLLPIKISDSYLSELKALMPKLPAAIAQDLQDQFGLTEYDSEIIAEREDRADYFYHAAKICKHYKKIANWIIGPINNYLGDQLFTSFPITAERLHELIDLVESGKLNYNTASTKVFQAMIDSPQKGANEIAKELSLYQDNDESGLQKIVDEVLEGMPDKVKAYHNGKKGLTGLFMGQVMQKSKGKANPQIATKLINETLEKLRN</sequence>
<dbReference type="InterPro" id="IPR023168">
    <property type="entry name" value="GatB_Yqey_C_2"/>
</dbReference>
<comment type="catalytic activity">
    <reaction evidence="9 11">
        <text>L-aspartyl-tRNA(Asn) + L-glutamine + ATP + H2O = L-asparaginyl-tRNA(Asn) + L-glutamate + ADP + phosphate + 2 H(+)</text>
        <dbReference type="Rhea" id="RHEA:14513"/>
        <dbReference type="Rhea" id="RHEA-COMP:9674"/>
        <dbReference type="Rhea" id="RHEA-COMP:9677"/>
        <dbReference type="ChEBI" id="CHEBI:15377"/>
        <dbReference type="ChEBI" id="CHEBI:15378"/>
        <dbReference type="ChEBI" id="CHEBI:29985"/>
        <dbReference type="ChEBI" id="CHEBI:30616"/>
        <dbReference type="ChEBI" id="CHEBI:43474"/>
        <dbReference type="ChEBI" id="CHEBI:58359"/>
        <dbReference type="ChEBI" id="CHEBI:78515"/>
        <dbReference type="ChEBI" id="CHEBI:78516"/>
        <dbReference type="ChEBI" id="CHEBI:456216"/>
    </reaction>
</comment>
<dbReference type="SMART" id="SM00845">
    <property type="entry name" value="GatB_Yqey"/>
    <property type="match status" value="1"/>
</dbReference>
<dbReference type="PROSITE" id="PS01234">
    <property type="entry name" value="GATB"/>
    <property type="match status" value="1"/>
</dbReference>
<evidence type="ECO:0000256" key="3">
    <source>
        <dbReference type="ARBA" id="ARBA00016923"/>
    </source>
</evidence>
<dbReference type="EC" id="6.3.5.-" evidence="11"/>
<dbReference type="InterPro" id="IPR006075">
    <property type="entry name" value="Asn/Gln-tRNA_Trfase_suB/E_cat"/>
</dbReference>
<keyword evidence="6 11" id="KW-0067">ATP-binding</keyword>